<dbReference type="RefSeq" id="WP_380136625.1">
    <property type="nucleotide sequence ID" value="NZ_JBHLUI010000008.1"/>
</dbReference>
<name>A0ABV5LX97_9ACTN</name>
<dbReference type="EMBL" id="JBHMDM010000007">
    <property type="protein sequence ID" value="MFB9378669.1"/>
    <property type="molecule type" value="Genomic_DNA"/>
</dbReference>
<protein>
    <submittedName>
        <fullName evidence="10">RDD family protein</fullName>
    </submittedName>
</protein>
<dbReference type="Proteomes" id="UP001589748">
    <property type="component" value="Unassembled WGS sequence"/>
</dbReference>
<dbReference type="InterPro" id="IPR010432">
    <property type="entry name" value="RDD"/>
</dbReference>
<evidence type="ECO:0000256" key="3">
    <source>
        <dbReference type="ARBA" id="ARBA00022692"/>
    </source>
</evidence>
<keyword evidence="11" id="KW-1185">Reference proteome</keyword>
<evidence type="ECO:0000259" key="8">
    <source>
        <dbReference type="Pfam" id="PF06271"/>
    </source>
</evidence>
<organism evidence="10 11">
    <name type="scientific">Kineococcus gynurae</name>
    <dbReference type="NCBI Taxonomy" id="452979"/>
    <lineage>
        <taxon>Bacteria</taxon>
        <taxon>Bacillati</taxon>
        <taxon>Actinomycetota</taxon>
        <taxon>Actinomycetes</taxon>
        <taxon>Kineosporiales</taxon>
        <taxon>Kineosporiaceae</taxon>
        <taxon>Kineococcus</taxon>
    </lineage>
</organism>
<evidence type="ECO:0000256" key="7">
    <source>
        <dbReference type="SAM" id="Phobius"/>
    </source>
</evidence>
<feature type="domain" description="DUF2510" evidence="9">
    <location>
        <begin position="5"/>
        <end position="43"/>
    </location>
</feature>
<keyword evidence="2" id="KW-1003">Cell membrane</keyword>
<feature type="region of interest" description="Disordered" evidence="6">
    <location>
        <begin position="1"/>
        <end position="91"/>
    </location>
</feature>
<evidence type="ECO:0000313" key="10">
    <source>
        <dbReference type="EMBL" id="MFB9378669.1"/>
    </source>
</evidence>
<feature type="compositionally biased region" description="Low complexity" evidence="6">
    <location>
        <begin position="15"/>
        <end position="24"/>
    </location>
</feature>
<dbReference type="InterPro" id="IPR051791">
    <property type="entry name" value="Pra-immunoreactive"/>
</dbReference>
<feature type="transmembrane region" description="Helical" evidence="7">
    <location>
        <begin position="164"/>
        <end position="184"/>
    </location>
</feature>
<proteinExistence type="predicted"/>
<keyword evidence="3 7" id="KW-0812">Transmembrane</keyword>
<evidence type="ECO:0000256" key="6">
    <source>
        <dbReference type="SAM" id="MobiDB-lite"/>
    </source>
</evidence>
<comment type="caution">
    <text evidence="10">The sequence shown here is derived from an EMBL/GenBank/DDBJ whole genome shotgun (WGS) entry which is preliminary data.</text>
</comment>
<sequence>MSTPAGWYPDPSAPPARDSSTPRPLRWWDGQAWTENVHVPETPVGGLSFEKPDERWGGPGSAHPQARPVPWSRGTAVDPAARQTHTPDGQPLGNLGLRLLARVIDYVLTSAITALAAWGPLQTVVTAFETTFRDSLAAARAGSPPPSALSLMDQPGLQSAMTQILWITVVISAVYVIAFTRFFGGTPGKLLCRLRVRGWDRSGLPTWGQAILRWLTREAPANLLSVVGGVYLLLDSLWPLWDKRRQGLHDKLGKTVVVRR</sequence>
<dbReference type="InterPro" id="IPR018929">
    <property type="entry name" value="DUF2510"/>
</dbReference>
<accession>A0ABV5LX97</accession>
<evidence type="ECO:0000259" key="9">
    <source>
        <dbReference type="Pfam" id="PF10708"/>
    </source>
</evidence>
<reference evidence="10 11" key="1">
    <citation type="submission" date="2024-09" db="EMBL/GenBank/DDBJ databases">
        <authorList>
            <person name="Sun Q."/>
            <person name="Mori K."/>
        </authorList>
    </citation>
    <scope>NUCLEOTIDE SEQUENCE [LARGE SCALE GENOMIC DNA]</scope>
    <source>
        <strain evidence="10 11">TISTR 1856</strain>
    </source>
</reference>
<feature type="domain" description="RDD" evidence="8">
    <location>
        <begin position="94"/>
        <end position="253"/>
    </location>
</feature>
<comment type="subcellular location">
    <subcellularLocation>
        <location evidence="1">Cell membrane</location>
        <topology evidence="1">Multi-pass membrane protein</topology>
    </subcellularLocation>
</comment>
<dbReference type="Pfam" id="PF10708">
    <property type="entry name" value="DUF2510"/>
    <property type="match status" value="1"/>
</dbReference>
<evidence type="ECO:0000313" key="11">
    <source>
        <dbReference type="Proteomes" id="UP001589748"/>
    </source>
</evidence>
<keyword evidence="5 7" id="KW-0472">Membrane</keyword>
<gene>
    <name evidence="10" type="ORF">ACFFVI_17030</name>
</gene>
<evidence type="ECO:0000256" key="4">
    <source>
        <dbReference type="ARBA" id="ARBA00022989"/>
    </source>
</evidence>
<dbReference type="Pfam" id="PF06271">
    <property type="entry name" value="RDD"/>
    <property type="match status" value="1"/>
</dbReference>
<evidence type="ECO:0000256" key="1">
    <source>
        <dbReference type="ARBA" id="ARBA00004651"/>
    </source>
</evidence>
<dbReference type="PANTHER" id="PTHR36115">
    <property type="entry name" value="PROLINE-RICH ANTIGEN HOMOLOG-RELATED"/>
    <property type="match status" value="1"/>
</dbReference>
<keyword evidence="4 7" id="KW-1133">Transmembrane helix</keyword>
<evidence type="ECO:0000256" key="5">
    <source>
        <dbReference type="ARBA" id="ARBA00023136"/>
    </source>
</evidence>
<evidence type="ECO:0000256" key="2">
    <source>
        <dbReference type="ARBA" id="ARBA00022475"/>
    </source>
</evidence>
<dbReference type="PANTHER" id="PTHR36115:SF4">
    <property type="entry name" value="MEMBRANE PROTEIN"/>
    <property type="match status" value="1"/>
</dbReference>